<protein>
    <submittedName>
        <fullName evidence="1">Uncharacterized protein</fullName>
    </submittedName>
</protein>
<gene>
    <name evidence="1" type="ORF">pf16_170</name>
</gene>
<dbReference type="EMBL" id="KU873925">
    <property type="protein sequence ID" value="AND75093.1"/>
    <property type="molecule type" value="Genomic_DNA"/>
</dbReference>
<dbReference type="Proteomes" id="UP000225821">
    <property type="component" value="Segment"/>
</dbReference>
<evidence type="ECO:0000313" key="2">
    <source>
        <dbReference type="Proteomes" id="UP000225821"/>
    </source>
</evidence>
<evidence type="ECO:0000313" key="1">
    <source>
        <dbReference type="EMBL" id="AND75093.1"/>
    </source>
</evidence>
<sequence>MMNQINYEFAVGVSERIRDHLIKQKFRSAKPYNDGSAGTKTFCAYRGENGTMCAVGCLIADEHYTPEMERKSAGSEMVAMGVAKSLGIDLNLEGANDSEYRRIKAFIHMMDDWQSFHDDFADGEIITAGAANHRHKTLAVRLKRNLAEV</sequence>
<organism evidence="1 2">
    <name type="scientific">Pseudomonas phage pf16</name>
    <dbReference type="NCBI Taxonomy" id="1815630"/>
    <lineage>
        <taxon>Viruses</taxon>
        <taxon>Duplodnaviria</taxon>
        <taxon>Heunggongvirae</taxon>
        <taxon>Uroviricota</taxon>
        <taxon>Caudoviricetes</taxon>
        <taxon>Chakrabartyvirus</taxon>
        <taxon>Chakrabartyvirus pf16</taxon>
    </lineage>
</organism>
<reference evidence="1 2" key="1">
    <citation type="submission" date="2016-03" db="EMBL/GenBank/DDBJ databases">
        <title>Characterisation of pf16 and phiPMW: Two novel phages infecting Pseudomonas putida PpG1.</title>
        <authorList>
            <person name="Magill D.J."/>
            <person name="Krylov V.N."/>
            <person name="Shaburova O.V."/>
            <person name="Allen C.C.R."/>
            <person name="McGrath J.W."/>
            <person name="Quinn J.P."/>
            <person name="Kulakov L.A."/>
        </authorList>
    </citation>
    <scope>NUCLEOTIDE SEQUENCE [LARGE SCALE GENOMIC DNA]</scope>
</reference>
<name>A0A1S5R452_9CAUD</name>
<keyword evidence="2" id="KW-1185">Reference proteome</keyword>
<proteinExistence type="predicted"/>
<accession>A0A1S5R452</accession>